<feature type="compositionally biased region" description="Polar residues" evidence="1">
    <location>
        <begin position="95"/>
        <end position="104"/>
    </location>
</feature>
<name>A0A9Q1B4Q0_9SAUR</name>
<keyword evidence="3" id="KW-1185">Reference proteome</keyword>
<evidence type="ECO:0000313" key="3">
    <source>
        <dbReference type="Proteomes" id="UP001142489"/>
    </source>
</evidence>
<dbReference type="EMBL" id="JAPFRF010000003">
    <property type="protein sequence ID" value="KAJ7338259.1"/>
    <property type="molecule type" value="Genomic_DNA"/>
</dbReference>
<protein>
    <submittedName>
        <fullName evidence="2">Uncharacterized protein</fullName>
    </submittedName>
</protein>
<feature type="compositionally biased region" description="Basic and acidic residues" evidence="1">
    <location>
        <begin position="28"/>
        <end position="42"/>
    </location>
</feature>
<gene>
    <name evidence="2" type="ORF">JRQ81_010996</name>
</gene>
<organism evidence="2 3">
    <name type="scientific">Phrynocephalus forsythii</name>
    <dbReference type="NCBI Taxonomy" id="171643"/>
    <lineage>
        <taxon>Eukaryota</taxon>
        <taxon>Metazoa</taxon>
        <taxon>Chordata</taxon>
        <taxon>Craniata</taxon>
        <taxon>Vertebrata</taxon>
        <taxon>Euteleostomi</taxon>
        <taxon>Lepidosauria</taxon>
        <taxon>Squamata</taxon>
        <taxon>Bifurcata</taxon>
        <taxon>Unidentata</taxon>
        <taxon>Episquamata</taxon>
        <taxon>Toxicofera</taxon>
        <taxon>Iguania</taxon>
        <taxon>Acrodonta</taxon>
        <taxon>Agamidae</taxon>
        <taxon>Agaminae</taxon>
        <taxon>Phrynocephalus</taxon>
    </lineage>
</organism>
<reference evidence="2" key="1">
    <citation type="journal article" date="2023" name="DNA Res.">
        <title>Chromosome-level genome assembly of Phrynocephalus forsythii using third-generation DNA sequencing and Hi-C analysis.</title>
        <authorList>
            <person name="Qi Y."/>
            <person name="Zhao W."/>
            <person name="Zhao Y."/>
            <person name="Niu C."/>
            <person name="Cao S."/>
            <person name="Zhang Y."/>
        </authorList>
    </citation>
    <scope>NUCLEOTIDE SEQUENCE</scope>
    <source>
        <tissue evidence="2">Muscle</tissue>
    </source>
</reference>
<feature type="compositionally biased region" description="Basic and acidic residues" evidence="1">
    <location>
        <begin position="76"/>
        <end position="93"/>
    </location>
</feature>
<feature type="compositionally biased region" description="Acidic residues" evidence="1">
    <location>
        <begin position="66"/>
        <end position="75"/>
    </location>
</feature>
<evidence type="ECO:0000256" key="1">
    <source>
        <dbReference type="SAM" id="MobiDB-lite"/>
    </source>
</evidence>
<feature type="region of interest" description="Disordered" evidence="1">
    <location>
        <begin position="1"/>
        <end position="108"/>
    </location>
</feature>
<dbReference type="AlphaFoldDB" id="A0A9Q1B4Q0"/>
<comment type="caution">
    <text evidence="2">The sequence shown here is derived from an EMBL/GenBank/DDBJ whole genome shotgun (WGS) entry which is preliminary data.</text>
</comment>
<proteinExistence type="predicted"/>
<sequence>MRGCPGKPTRREPGEEEEEEEEAAMDWLGRDGSRGGSRAHEGESDDLTDSEESVFSGLEDSGSDSLTEEEEEEEDNSRATEEDDGDHGVEKSKGQLLSENAQSCSEKRGQRTFHAYVHHSLQKESHF</sequence>
<accession>A0A9Q1B4Q0</accession>
<dbReference type="Proteomes" id="UP001142489">
    <property type="component" value="Unassembled WGS sequence"/>
</dbReference>
<feature type="compositionally biased region" description="Acidic residues" evidence="1">
    <location>
        <begin position="14"/>
        <end position="24"/>
    </location>
</feature>
<feature type="compositionally biased region" description="Acidic residues" evidence="1">
    <location>
        <begin position="43"/>
        <end position="52"/>
    </location>
</feature>
<evidence type="ECO:0000313" key="2">
    <source>
        <dbReference type="EMBL" id="KAJ7338259.1"/>
    </source>
</evidence>